<dbReference type="Gene3D" id="3.30.160.60">
    <property type="entry name" value="Classic Zinc Finger"/>
    <property type="match status" value="1"/>
</dbReference>
<dbReference type="InParanoid" id="A0A067PHH0"/>
<dbReference type="Proteomes" id="UP000027265">
    <property type="component" value="Unassembled WGS sequence"/>
</dbReference>
<organism evidence="4 5">
    <name type="scientific">Jaapia argillacea MUCL 33604</name>
    <dbReference type="NCBI Taxonomy" id="933084"/>
    <lineage>
        <taxon>Eukaryota</taxon>
        <taxon>Fungi</taxon>
        <taxon>Dikarya</taxon>
        <taxon>Basidiomycota</taxon>
        <taxon>Agaricomycotina</taxon>
        <taxon>Agaricomycetes</taxon>
        <taxon>Agaricomycetidae</taxon>
        <taxon>Jaapiales</taxon>
        <taxon>Jaapiaceae</taxon>
        <taxon>Jaapia</taxon>
    </lineage>
</organism>
<dbReference type="HOGENOM" id="CLU_2126926_0_0_1"/>
<reference evidence="5" key="1">
    <citation type="journal article" date="2014" name="Proc. Natl. Acad. Sci. U.S.A.">
        <title>Extensive sampling of basidiomycete genomes demonstrates inadequacy of the white-rot/brown-rot paradigm for wood decay fungi.</title>
        <authorList>
            <person name="Riley R."/>
            <person name="Salamov A.A."/>
            <person name="Brown D.W."/>
            <person name="Nagy L.G."/>
            <person name="Floudas D."/>
            <person name="Held B.W."/>
            <person name="Levasseur A."/>
            <person name="Lombard V."/>
            <person name="Morin E."/>
            <person name="Otillar R."/>
            <person name="Lindquist E.A."/>
            <person name="Sun H."/>
            <person name="LaButti K.M."/>
            <person name="Schmutz J."/>
            <person name="Jabbour D."/>
            <person name="Luo H."/>
            <person name="Baker S.E."/>
            <person name="Pisabarro A.G."/>
            <person name="Walton J.D."/>
            <person name="Blanchette R.A."/>
            <person name="Henrissat B."/>
            <person name="Martin F."/>
            <person name="Cullen D."/>
            <person name="Hibbett D.S."/>
            <person name="Grigoriev I.V."/>
        </authorList>
    </citation>
    <scope>NUCLEOTIDE SEQUENCE [LARGE SCALE GENOMIC DNA]</scope>
    <source>
        <strain evidence="5">MUCL 33604</strain>
    </source>
</reference>
<evidence type="ECO:0000259" key="3">
    <source>
        <dbReference type="PROSITE" id="PS50157"/>
    </source>
</evidence>
<accession>A0A067PHH0</accession>
<feature type="compositionally biased region" description="Acidic residues" evidence="2">
    <location>
        <begin position="21"/>
        <end position="31"/>
    </location>
</feature>
<feature type="domain" description="C2H2-type" evidence="3">
    <location>
        <begin position="55"/>
        <end position="82"/>
    </location>
</feature>
<dbReference type="OrthoDB" id="6077919at2759"/>
<dbReference type="SUPFAM" id="SSF57667">
    <property type="entry name" value="beta-beta-alpha zinc fingers"/>
    <property type="match status" value="1"/>
</dbReference>
<dbReference type="STRING" id="933084.A0A067PHH0"/>
<gene>
    <name evidence="4" type="ORF">JAAARDRAFT_72050</name>
</gene>
<evidence type="ECO:0000313" key="4">
    <source>
        <dbReference type="EMBL" id="KDQ54363.1"/>
    </source>
</evidence>
<protein>
    <recommendedName>
        <fullName evidence="3">C2H2-type domain-containing protein</fullName>
    </recommendedName>
</protein>
<keyword evidence="5" id="KW-1185">Reference proteome</keyword>
<keyword evidence="1" id="KW-0862">Zinc</keyword>
<keyword evidence="1" id="KW-0479">Metal-binding</keyword>
<dbReference type="Pfam" id="PF00096">
    <property type="entry name" value="zf-C2H2"/>
    <property type="match status" value="1"/>
</dbReference>
<name>A0A067PHH0_9AGAM</name>
<evidence type="ECO:0000256" key="1">
    <source>
        <dbReference type="PROSITE-ProRule" id="PRU00042"/>
    </source>
</evidence>
<dbReference type="InterPro" id="IPR036236">
    <property type="entry name" value="Znf_C2H2_sf"/>
</dbReference>
<feature type="region of interest" description="Disordered" evidence="2">
    <location>
        <begin position="1"/>
        <end position="50"/>
    </location>
</feature>
<feature type="domain" description="C2H2-type" evidence="3">
    <location>
        <begin position="83"/>
        <end position="111"/>
    </location>
</feature>
<feature type="compositionally biased region" description="Polar residues" evidence="2">
    <location>
        <begin position="1"/>
        <end position="19"/>
    </location>
</feature>
<dbReference type="AlphaFoldDB" id="A0A067PHH0"/>
<proteinExistence type="predicted"/>
<dbReference type="PROSITE" id="PS50157">
    <property type="entry name" value="ZINC_FINGER_C2H2_2"/>
    <property type="match status" value="2"/>
</dbReference>
<evidence type="ECO:0000256" key="2">
    <source>
        <dbReference type="SAM" id="MobiDB-lite"/>
    </source>
</evidence>
<feature type="non-terminal residue" evidence="4">
    <location>
        <position position="1"/>
    </location>
</feature>
<sequence length="114" mass="12993">HQGNFRSYPTSISASSQDGGQDADVESDGEDFGPCKTTRAARRASEARRRGDHHFICKYCKEGFTRKESLESHYRSRKGIKEFLCNLCQRAFTNGRDRNRHEKSVHKDINSGPD</sequence>
<evidence type="ECO:0000313" key="5">
    <source>
        <dbReference type="Proteomes" id="UP000027265"/>
    </source>
</evidence>
<dbReference type="EMBL" id="KL197729">
    <property type="protein sequence ID" value="KDQ54363.1"/>
    <property type="molecule type" value="Genomic_DNA"/>
</dbReference>
<keyword evidence="1" id="KW-0863">Zinc-finger</keyword>
<dbReference type="InterPro" id="IPR013087">
    <property type="entry name" value="Znf_C2H2_type"/>
</dbReference>
<dbReference type="SMART" id="SM00355">
    <property type="entry name" value="ZnF_C2H2"/>
    <property type="match status" value="2"/>
</dbReference>
<dbReference type="GO" id="GO:0008270">
    <property type="term" value="F:zinc ion binding"/>
    <property type="evidence" value="ECO:0007669"/>
    <property type="project" value="UniProtKB-KW"/>
</dbReference>
<dbReference type="PROSITE" id="PS00028">
    <property type="entry name" value="ZINC_FINGER_C2H2_1"/>
    <property type="match status" value="1"/>
</dbReference>